<dbReference type="EMBL" id="JACHGF010000010">
    <property type="protein sequence ID" value="MBB5286481.1"/>
    <property type="molecule type" value="Genomic_DNA"/>
</dbReference>
<dbReference type="InterPro" id="IPR010982">
    <property type="entry name" value="Lambda_DNA-bd_dom_sf"/>
</dbReference>
<dbReference type="AlphaFoldDB" id="A0A840TRF0"/>
<sequence length="119" mass="13365">MPLPTQLKALRKKHQLSQTVLAEKLGITQGTYSAWESGKTSPSAALLVKIAQLYHISISELVSLEIEQSIVAPEEKTSALDAIRKVYEELIASQRHYCQQLETENQQLRRALGQKQISH</sequence>
<dbReference type="CDD" id="cd00093">
    <property type="entry name" value="HTH_XRE"/>
    <property type="match status" value="1"/>
</dbReference>
<evidence type="ECO:0000313" key="4">
    <source>
        <dbReference type="EMBL" id="MBB5286481.1"/>
    </source>
</evidence>
<feature type="domain" description="HTH cro/C1-type" evidence="3">
    <location>
        <begin position="7"/>
        <end position="61"/>
    </location>
</feature>
<dbReference type="PANTHER" id="PTHR46558:SF11">
    <property type="entry name" value="HTH-TYPE TRANSCRIPTIONAL REGULATOR XRE"/>
    <property type="match status" value="1"/>
</dbReference>
<protein>
    <submittedName>
        <fullName evidence="4">Transcriptional regulator with XRE-family HTH domain</fullName>
    </submittedName>
</protein>
<keyword evidence="2" id="KW-0175">Coiled coil</keyword>
<name>A0A840TRF0_9BACT</name>
<dbReference type="SMART" id="SM00530">
    <property type="entry name" value="HTH_XRE"/>
    <property type="match status" value="1"/>
</dbReference>
<reference evidence="4 5" key="1">
    <citation type="submission" date="2020-08" db="EMBL/GenBank/DDBJ databases">
        <title>Genomic Encyclopedia of Type Strains, Phase IV (KMG-IV): sequencing the most valuable type-strain genomes for metagenomic binning, comparative biology and taxonomic classification.</title>
        <authorList>
            <person name="Goeker M."/>
        </authorList>
    </citation>
    <scope>NUCLEOTIDE SEQUENCE [LARGE SCALE GENOMIC DNA]</scope>
    <source>
        <strain evidence="4 5">DSM 105074</strain>
    </source>
</reference>
<evidence type="ECO:0000256" key="1">
    <source>
        <dbReference type="ARBA" id="ARBA00023125"/>
    </source>
</evidence>
<dbReference type="Gene3D" id="1.10.260.40">
    <property type="entry name" value="lambda repressor-like DNA-binding domains"/>
    <property type="match status" value="1"/>
</dbReference>
<dbReference type="Pfam" id="PF01381">
    <property type="entry name" value="HTH_3"/>
    <property type="match status" value="1"/>
</dbReference>
<evidence type="ECO:0000256" key="2">
    <source>
        <dbReference type="SAM" id="Coils"/>
    </source>
</evidence>
<proteinExistence type="predicted"/>
<accession>A0A840TRF0</accession>
<feature type="coiled-coil region" evidence="2">
    <location>
        <begin position="91"/>
        <end position="118"/>
    </location>
</feature>
<keyword evidence="1" id="KW-0238">DNA-binding</keyword>
<dbReference type="PROSITE" id="PS50943">
    <property type="entry name" value="HTH_CROC1"/>
    <property type="match status" value="1"/>
</dbReference>
<evidence type="ECO:0000259" key="3">
    <source>
        <dbReference type="PROSITE" id="PS50943"/>
    </source>
</evidence>
<dbReference type="GO" id="GO:0003677">
    <property type="term" value="F:DNA binding"/>
    <property type="evidence" value="ECO:0007669"/>
    <property type="project" value="UniProtKB-KW"/>
</dbReference>
<organism evidence="4 5">
    <name type="scientific">Rhabdobacter roseus</name>
    <dbReference type="NCBI Taxonomy" id="1655419"/>
    <lineage>
        <taxon>Bacteria</taxon>
        <taxon>Pseudomonadati</taxon>
        <taxon>Bacteroidota</taxon>
        <taxon>Cytophagia</taxon>
        <taxon>Cytophagales</taxon>
        <taxon>Cytophagaceae</taxon>
        <taxon>Rhabdobacter</taxon>
    </lineage>
</organism>
<dbReference type="Proteomes" id="UP000557307">
    <property type="component" value="Unassembled WGS sequence"/>
</dbReference>
<gene>
    <name evidence="4" type="ORF">HNQ92_004642</name>
</gene>
<keyword evidence="5" id="KW-1185">Reference proteome</keyword>
<dbReference type="PANTHER" id="PTHR46558">
    <property type="entry name" value="TRACRIPTIONAL REGULATORY PROTEIN-RELATED-RELATED"/>
    <property type="match status" value="1"/>
</dbReference>
<dbReference type="SUPFAM" id="SSF47413">
    <property type="entry name" value="lambda repressor-like DNA-binding domains"/>
    <property type="match status" value="1"/>
</dbReference>
<evidence type="ECO:0000313" key="5">
    <source>
        <dbReference type="Proteomes" id="UP000557307"/>
    </source>
</evidence>
<dbReference type="InterPro" id="IPR001387">
    <property type="entry name" value="Cro/C1-type_HTH"/>
</dbReference>
<comment type="caution">
    <text evidence="4">The sequence shown here is derived from an EMBL/GenBank/DDBJ whole genome shotgun (WGS) entry which is preliminary data.</text>
</comment>
<dbReference type="RefSeq" id="WP_184177662.1">
    <property type="nucleotide sequence ID" value="NZ_JACHGF010000010.1"/>
</dbReference>